<dbReference type="GO" id="GO:0008168">
    <property type="term" value="F:methyltransferase activity"/>
    <property type="evidence" value="ECO:0007669"/>
    <property type="project" value="UniProtKB-KW"/>
</dbReference>
<evidence type="ECO:0000313" key="3">
    <source>
        <dbReference type="Proteomes" id="UP000634136"/>
    </source>
</evidence>
<comment type="caution">
    <text evidence="2">The sequence shown here is derived from an EMBL/GenBank/DDBJ whole genome shotgun (WGS) entry which is preliminary data.</text>
</comment>
<dbReference type="Proteomes" id="UP000634136">
    <property type="component" value="Unassembled WGS sequence"/>
</dbReference>
<keyword evidence="2" id="KW-0808">Transferase</keyword>
<dbReference type="EMBL" id="JAAIUW010000001">
    <property type="protein sequence ID" value="KAF7844796.1"/>
    <property type="molecule type" value="Genomic_DNA"/>
</dbReference>
<keyword evidence="3" id="KW-1185">Reference proteome</keyword>
<reference evidence="2" key="1">
    <citation type="submission" date="2020-09" db="EMBL/GenBank/DDBJ databases">
        <title>Genome-Enabled Discovery of Anthraquinone Biosynthesis in Senna tora.</title>
        <authorList>
            <person name="Kang S.-H."/>
            <person name="Pandey R.P."/>
            <person name="Lee C.-M."/>
            <person name="Sim J.-S."/>
            <person name="Jeong J.-T."/>
            <person name="Choi B.-S."/>
            <person name="Jung M."/>
            <person name="Ginzburg D."/>
            <person name="Zhao K."/>
            <person name="Won S.Y."/>
            <person name="Oh T.-J."/>
            <person name="Yu Y."/>
            <person name="Kim N.-H."/>
            <person name="Lee O.R."/>
            <person name="Lee T.-H."/>
            <person name="Bashyal P."/>
            <person name="Kim T.-S."/>
            <person name="Lee W.-H."/>
            <person name="Kawkins C."/>
            <person name="Kim C.-K."/>
            <person name="Kim J.S."/>
            <person name="Ahn B.O."/>
            <person name="Rhee S.Y."/>
            <person name="Sohng J.K."/>
        </authorList>
    </citation>
    <scope>NUCLEOTIDE SEQUENCE</scope>
    <source>
        <tissue evidence="2">Leaf</tissue>
    </source>
</reference>
<evidence type="ECO:0000256" key="1">
    <source>
        <dbReference type="SAM" id="MobiDB-lite"/>
    </source>
</evidence>
<dbReference type="PANTHER" id="PTHR33593">
    <property type="entry name" value="DUF1442 FAMILY PROTEIN"/>
    <property type="match status" value="1"/>
</dbReference>
<dbReference type="InterPro" id="IPR029063">
    <property type="entry name" value="SAM-dependent_MTases_sf"/>
</dbReference>
<feature type="region of interest" description="Disordered" evidence="1">
    <location>
        <begin position="190"/>
        <end position="216"/>
    </location>
</feature>
<sequence>MKLVWSPEIASKAYIDTVKSCKRFKESGVAELLSAMAAGWDARFIVELWSHGGAIATSVGLAVAAHNTGARHVCIVPDDRSRAEYRAAIATFGGGGGGASPEVVVGEAEAVMAGLDGVDFVVVDCRRREFARALRVARVSSRGAVLTCKNAWQRGAWFRWQGVVGRDTRLVRSVFLPVGKGLDIAYIGSRNNGNNNNNNNNNNSESSASVTRKRPSRWIKHIDENSGEEHVFRE</sequence>
<dbReference type="Pfam" id="PF07279">
    <property type="entry name" value="DUF1442"/>
    <property type="match status" value="1"/>
</dbReference>
<organism evidence="2 3">
    <name type="scientific">Senna tora</name>
    <dbReference type="NCBI Taxonomy" id="362788"/>
    <lineage>
        <taxon>Eukaryota</taxon>
        <taxon>Viridiplantae</taxon>
        <taxon>Streptophyta</taxon>
        <taxon>Embryophyta</taxon>
        <taxon>Tracheophyta</taxon>
        <taxon>Spermatophyta</taxon>
        <taxon>Magnoliopsida</taxon>
        <taxon>eudicotyledons</taxon>
        <taxon>Gunneridae</taxon>
        <taxon>Pentapetalae</taxon>
        <taxon>rosids</taxon>
        <taxon>fabids</taxon>
        <taxon>Fabales</taxon>
        <taxon>Fabaceae</taxon>
        <taxon>Caesalpinioideae</taxon>
        <taxon>Cassia clade</taxon>
        <taxon>Senna</taxon>
    </lineage>
</organism>
<accession>A0A835CIS9</accession>
<dbReference type="PANTHER" id="PTHR33593:SF28">
    <property type="entry name" value="ANKYRIN REPEAT_KH DOMAIN PROTEIN (DUF1442)"/>
    <property type="match status" value="1"/>
</dbReference>
<dbReference type="OrthoDB" id="685237at2759"/>
<name>A0A835CIS9_9FABA</name>
<dbReference type="InterPro" id="IPR009902">
    <property type="entry name" value="DUF1442"/>
</dbReference>
<evidence type="ECO:0000313" key="2">
    <source>
        <dbReference type="EMBL" id="KAF7844796.1"/>
    </source>
</evidence>
<proteinExistence type="predicted"/>
<feature type="compositionally biased region" description="Low complexity" evidence="1">
    <location>
        <begin position="191"/>
        <end position="203"/>
    </location>
</feature>
<dbReference type="Gene3D" id="3.40.50.150">
    <property type="entry name" value="Vaccinia Virus protein VP39"/>
    <property type="match status" value="1"/>
</dbReference>
<protein>
    <submittedName>
        <fullName evidence="2">S-adenosyl-L-methionine-dependent methyltransferase</fullName>
    </submittedName>
</protein>
<gene>
    <name evidence="2" type="ORF">G2W53_001701</name>
</gene>
<dbReference type="GO" id="GO:0032259">
    <property type="term" value="P:methylation"/>
    <property type="evidence" value="ECO:0007669"/>
    <property type="project" value="UniProtKB-KW"/>
</dbReference>
<keyword evidence="2" id="KW-0489">Methyltransferase</keyword>
<dbReference type="AlphaFoldDB" id="A0A835CIS9"/>